<dbReference type="Proteomes" id="UP000435112">
    <property type="component" value="Unassembled WGS sequence"/>
</dbReference>
<sequence length="148" mass="16558">MRDELSSEDPVVEVLFRIFGEEWLRPIDLVARGPGASTAVSAVVDAFPFKPRTAWQLWKDRASVSTLLRPPRISKPLKPTQPTKEEVAAMIAGVPLVERQTLRSLPVACGIPPASLWRYLKKDWLRRAVSRVKPTLTDAHNFDVCCVA</sequence>
<dbReference type="OrthoDB" id="129240at2759"/>
<evidence type="ECO:0000313" key="2">
    <source>
        <dbReference type="Proteomes" id="UP000435112"/>
    </source>
</evidence>
<proteinExistence type="predicted"/>
<gene>
    <name evidence="1" type="ORF">PR002_g6140</name>
</gene>
<protein>
    <recommendedName>
        <fullName evidence="3">Transposase Tc1-like domain-containing protein</fullName>
    </recommendedName>
</protein>
<organism evidence="1 2">
    <name type="scientific">Phytophthora rubi</name>
    <dbReference type="NCBI Taxonomy" id="129364"/>
    <lineage>
        <taxon>Eukaryota</taxon>
        <taxon>Sar</taxon>
        <taxon>Stramenopiles</taxon>
        <taxon>Oomycota</taxon>
        <taxon>Peronosporomycetes</taxon>
        <taxon>Peronosporales</taxon>
        <taxon>Peronosporaceae</taxon>
        <taxon>Phytophthora</taxon>
    </lineage>
</organism>
<comment type="caution">
    <text evidence="1">The sequence shown here is derived from an EMBL/GenBank/DDBJ whole genome shotgun (WGS) entry which is preliminary data.</text>
</comment>
<name>A0A6A3NB99_9STRA</name>
<dbReference type="AlphaFoldDB" id="A0A6A3NB99"/>
<evidence type="ECO:0000313" key="1">
    <source>
        <dbReference type="EMBL" id="KAE9038217.1"/>
    </source>
</evidence>
<evidence type="ECO:0008006" key="3">
    <source>
        <dbReference type="Google" id="ProtNLM"/>
    </source>
</evidence>
<dbReference type="EMBL" id="QXFU01000272">
    <property type="protein sequence ID" value="KAE9038217.1"/>
    <property type="molecule type" value="Genomic_DNA"/>
</dbReference>
<accession>A0A6A3NB99</accession>
<reference evidence="1 2" key="1">
    <citation type="submission" date="2018-09" db="EMBL/GenBank/DDBJ databases">
        <title>Genomic investigation of the strawberry pathogen Phytophthora fragariae indicates pathogenicity is determined by transcriptional variation in three key races.</title>
        <authorList>
            <person name="Adams T.M."/>
            <person name="Armitage A.D."/>
            <person name="Sobczyk M.K."/>
            <person name="Bates H.J."/>
            <person name="Dunwell J.M."/>
            <person name="Nellist C.F."/>
            <person name="Harrison R.J."/>
        </authorList>
    </citation>
    <scope>NUCLEOTIDE SEQUENCE [LARGE SCALE GENOMIC DNA]</scope>
    <source>
        <strain evidence="1 2">SCRP324</strain>
    </source>
</reference>